<accession>A0A2M9HQB9</accession>
<dbReference type="AlphaFoldDB" id="A0A2M9HQB9"/>
<evidence type="ECO:0000256" key="1">
    <source>
        <dbReference type="SAM" id="MobiDB-lite"/>
    </source>
</evidence>
<dbReference type="Proteomes" id="UP000228755">
    <property type="component" value="Unassembled WGS sequence"/>
</dbReference>
<gene>
    <name evidence="2" type="ORF">CUU80_06670</name>
</gene>
<proteinExistence type="predicted"/>
<name>A0A2M9HQB9_9BIFI</name>
<feature type="region of interest" description="Disordered" evidence="1">
    <location>
        <begin position="55"/>
        <end position="74"/>
    </location>
</feature>
<reference evidence="2 3" key="1">
    <citation type="submission" date="2017-11" db="EMBL/GenBank/DDBJ databases">
        <title>Draft genome sequences of strains TRE 1, TRE D, TRE H and TRI 7, isolated from tamarins, belonging to four potential novel Bifidobacterium species.</title>
        <authorList>
            <person name="Mattarelli P."/>
            <person name="Modesto M."/>
            <person name="Bonetti A."/>
            <person name="Puglisi E."/>
            <person name="Morelli L."/>
        </authorList>
    </citation>
    <scope>NUCLEOTIDE SEQUENCE [LARGE SCALE GENOMIC DNA]</scope>
    <source>
        <strain evidence="3">TRED</strain>
    </source>
</reference>
<evidence type="ECO:0000313" key="3">
    <source>
        <dbReference type="Proteomes" id="UP000228755"/>
    </source>
</evidence>
<protein>
    <submittedName>
        <fullName evidence="2">Uncharacterized protein</fullName>
    </submittedName>
</protein>
<comment type="caution">
    <text evidence="2">The sequence shown here is derived from an EMBL/GenBank/DDBJ whole genome shotgun (WGS) entry which is preliminary data.</text>
</comment>
<evidence type="ECO:0000313" key="2">
    <source>
        <dbReference type="EMBL" id="PJM79017.1"/>
    </source>
</evidence>
<dbReference type="EMBL" id="PGLQ01000003">
    <property type="protein sequence ID" value="PJM79017.1"/>
    <property type="molecule type" value="Genomic_DNA"/>
</dbReference>
<keyword evidence="3" id="KW-1185">Reference proteome</keyword>
<organism evidence="2 3">
    <name type="scientific">Bifidobacterium scaligerum</name>
    <dbReference type="NCBI Taxonomy" id="2052656"/>
    <lineage>
        <taxon>Bacteria</taxon>
        <taxon>Bacillati</taxon>
        <taxon>Actinomycetota</taxon>
        <taxon>Actinomycetes</taxon>
        <taxon>Bifidobacteriales</taxon>
        <taxon>Bifidobacteriaceae</taxon>
        <taxon>Bifidobacterium</taxon>
    </lineage>
</organism>
<sequence length="74" mass="8066">MFAARLIARKQQRLSLIELAKIRVITSEGFDAGHETHSPSLTMPYEAAAHVIDNSHAPPHPASMEMVSSKAASR</sequence>